<proteinExistence type="predicted"/>
<dbReference type="Gene3D" id="1.25.40.10">
    <property type="entry name" value="Tetratricopeptide repeat domain"/>
    <property type="match status" value="1"/>
</dbReference>
<dbReference type="Proteomes" id="UP000807306">
    <property type="component" value="Unassembled WGS sequence"/>
</dbReference>
<reference evidence="1" key="1">
    <citation type="submission" date="2020-11" db="EMBL/GenBank/DDBJ databases">
        <authorList>
            <consortium name="DOE Joint Genome Institute"/>
            <person name="Ahrendt S."/>
            <person name="Riley R."/>
            <person name="Andreopoulos W."/>
            <person name="Labutti K."/>
            <person name="Pangilinan J."/>
            <person name="Ruiz-Duenas F.J."/>
            <person name="Barrasa J.M."/>
            <person name="Sanchez-Garcia M."/>
            <person name="Camarero S."/>
            <person name="Miyauchi S."/>
            <person name="Serrano A."/>
            <person name="Linde D."/>
            <person name="Babiker R."/>
            <person name="Drula E."/>
            <person name="Ayuso-Fernandez I."/>
            <person name="Pacheco R."/>
            <person name="Padilla G."/>
            <person name="Ferreira P."/>
            <person name="Barriuso J."/>
            <person name="Kellner H."/>
            <person name="Castanera R."/>
            <person name="Alfaro M."/>
            <person name="Ramirez L."/>
            <person name="Pisabarro A.G."/>
            <person name="Kuo A."/>
            <person name="Tritt A."/>
            <person name="Lipzen A."/>
            <person name="He G."/>
            <person name="Yan M."/>
            <person name="Ng V."/>
            <person name="Cullen D."/>
            <person name="Martin F."/>
            <person name="Rosso M.-N."/>
            <person name="Henrissat B."/>
            <person name="Hibbett D."/>
            <person name="Martinez A.T."/>
            <person name="Grigoriev I.V."/>
        </authorList>
    </citation>
    <scope>NUCLEOTIDE SEQUENCE</scope>
    <source>
        <strain evidence="1">CBS 506.95</strain>
    </source>
</reference>
<name>A0A9P6EHN1_9AGAR</name>
<dbReference type="EMBL" id="MU157848">
    <property type="protein sequence ID" value="KAF9529090.1"/>
    <property type="molecule type" value="Genomic_DNA"/>
</dbReference>
<gene>
    <name evidence="1" type="ORF">CPB83DRAFT_283303</name>
</gene>
<evidence type="ECO:0000313" key="1">
    <source>
        <dbReference type="EMBL" id="KAF9529090.1"/>
    </source>
</evidence>
<protein>
    <submittedName>
        <fullName evidence="1">Uncharacterized protein</fullName>
    </submittedName>
</protein>
<organism evidence="1 2">
    <name type="scientific">Crepidotus variabilis</name>
    <dbReference type="NCBI Taxonomy" id="179855"/>
    <lineage>
        <taxon>Eukaryota</taxon>
        <taxon>Fungi</taxon>
        <taxon>Dikarya</taxon>
        <taxon>Basidiomycota</taxon>
        <taxon>Agaricomycotina</taxon>
        <taxon>Agaricomycetes</taxon>
        <taxon>Agaricomycetidae</taxon>
        <taxon>Agaricales</taxon>
        <taxon>Agaricineae</taxon>
        <taxon>Crepidotaceae</taxon>
        <taxon>Crepidotus</taxon>
    </lineage>
</organism>
<evidence type="ECO:0000313" key="2">
    <source>
        <dbReference type="Proteomes" id="UP000807306"/>
    </source>
</evidence>
<keyword evidence="2" id="KW-1185">Reference proteome</keyword>
<sequence>MDAAEGKHVDPVELDKNAQDLIGFYVKSEKWDSVVRVRKSLMKAEEKILGPMNEKTIQSKQALATLYRSLGRMLEWQELRFQLL</sequence>
<comment type="caution">
    <text evidence="1">The sequence shown here is derived from an EMBL/GenBank/DDBJ whole genome shotgun (WGS) entry which is preliminary data.</text>
</comment>
<accession>A0A9P6EHN1</accession>
<dbReference type="AlphaFoldDB" id="A0A9P6EHN1"/>
<dbReference type="InterPro" id="IPR011990">
    <property type="entry name" value="TPR-like_helical_dom_sf"/>
</dbReference>